<gene>
    <name evidence="2" type="ORF">FHU36_001333</name>
</gene>
<accession>A0A7X0EWZ3</accession>
<feature type="compositionally biased region" description="Low complexity" evidence="1">
    <location>
        <begin position="204"/>
        <end position="246"/>
    </location>
</feature>
<feature type="region of interest" description="Disordered" evidence="1">
    <location>
        <begin position="193"/>
        <end position="309"/>
    </location>
</feature>
<dbReference type="InterPro" id="IPR035985">
    <property type="entry name" value="Ubiquitin-activating_enz"/>
</dbReference>
<keyword evidence="3" id="KW-1185">Reference proteome</keyword>
<proteinExistence type="predicted"/>
<name>A0A7X0EWZ3_9ACTN</name>
<evidence type="ECO:0000256" key="1">
    <source>
        <dbReference type="SAM" id="MobiDB-lite"/>
    </source>
</evidence>
<dbReference type="Gene3D" id="3.40.50.720">
    <property type="entry name" value="NAD(P)-binding Rossmann-like Domain"/>
    <property type="match status" value="2"/>
</dbReference>
<evidence type="ECO:0000313" key="2">
    <source>
        <dbReference type="EMBL" id="MBB6344824.1"/>
    </source>
</evidence>
<sequence length="466" mass="48150">MRPRVTPALRRILRDERTLQLGVHPARAVLLTGLTGSVRQWISGLDGSRDLRQVLRAASAAGLAESRATALLDGLTVRGAVHDLAVTPATLPGLSLAERDRLEPDIDALDLASTGPAGGLAALRQRMHAKVRVYGAARVGAQIVTLLASCGVGEIRVIDPVPVRPRDLTPGGLTWQEIGLTREEAAATVARRLTSGDPPPFIPPTSTAPTSVGSTSTGPTSSGPTGSRRARSASTSSAGTPSTPAGVPSAPSDLAAPAHPSRPPQRGGPSASGVARAGVETGPSASPRRPGEARRAGPTVVPPAPPGTPSVRVIAGAPYLGDGTHRPDLVILAPAGPLDRVLVNELMELGIPHLLASAFEGHGSVGPLVLPGRTACLHCIDLTRRDGDPAWPVVTALLGGYPPGEIACDTTLATLVAATAAGHTLAYLDGHEPAVTNGTSDVMPDWRWRRSAWHPHPECRCMRNNR</sequence>
<dbReference type="GO" id="GO:0008641">
    <property type="term" value="F:ubiquitin-like modifier activating enzyme activity"/>
    <property type="evidence" value="ECO:0007669"/>
    <property type="project" value="InterPro"/>
</dbReference>
<dbReference type="AlphaFoldDB" id="A0A7X0EWZ3"/>
<evidence type="ECO:0000313" key="3">
    <source>
        <dbReference type="Proteomes" id="UP000583800"/>
    </source>
</evidence>
<dbReference type="EMBL" id="JACHJB010000001">
    <property type="protein sequence ID" value="MBB6344824.1"/>
    <property type="molecule type" value="Genomic_DNA"/>
</dbReference>
<dbReference type="Proteomes" id="UP000583800">
    <property type="component" value="Unassembled WGS sequence"/>
</dbReference>
<comment type="caution">
    <text evidence="2">The sequence shown here is derived from an EMBL/GenBank/DDBJ whole genome shotgun (WGS) entry which is preliminary data.</text>
</comment>
<reference evidence="2 3" key="1">
    <citation type="submission" date="2020-08" db="EMBL/GenBank/DDBJ databases">
        <title>Sequencing the genomes of 1000 actinobacteria strains.</title>
        <authorList>
            <person name="Klenk H.-P."/>
        </authorList>
    </citation>
    <scope>NUCLEOTIDE SEQUENCE [LARGE SCALE GENOMIC DNA]</scope>
    <source>
        <strain evidence="2 3">DSM 45913</strain>
    </source>
</reference>
<dbReference type="RefSeq" id="WP_185082888.1">
    <property type="nucleotide sequence ID" value="NZ_JACHJB010000001.1"/>
</dbReference>
<protein>
    <submittedName>
        <fullName evidence="2">Uncharacterized protein</fullName>
    </submittedName>
</protein>
<dbReference type="SUPFAM" id="SSF69572">
    <property type="entry name" value="Activating enzymes of the ubiquitin-like proteins"/>
    <property type="match status" value="2"/>
</dbReference>
<organism evidence="2 3">
    <name type="scientific">Nonomuraea muscovyensis</name>
    <dbReference type="NCBI Taxonomy" id="1124761"/>
    <lineage>
        <taxon>Bacteria</taxon>
        <taxon>Bacillati</taxon>
        <taxon>Actinomycetota</taxon>
        <taxon>Actinomycetes</taxon>
        <taxon>Streptosporangiales</taxon>
        <taxon>Streptosporangiaceae</taxon>
        <taxon>Nonomuraea</taxon>
    </lineage>
</organism>